<name>A0A329MP43_9BACL</name>
<dbReference type="InterPro" id="IPR039425">
    <property type="entry name" value="RNA_pol_sigma-70-like"/>
</dbReference>
<dbReference type="RefSeq" id="WP_113030941.1">
    <property type="nucleotide sequence ID" value="NZ_QMFB01000005.1"/>
</dbReference>
<evidence type="ECO:0000256" key="2">
    <source>
        <dbReference type="ARBA" id="ARBA00023015"/>
    </source>
</evidence>
<dbReference type="Pfam" id="PF04542">
    <property type="entry name" value="Sigma70_r2"/>
    <property type="match status" value="1"/>
</dbReference>
<dbReference type="InterPro" id="IPR013325">
    <property type="entry name" value="RNA_pol_sigma_r2"/>
</dbReference>
<dbReference type="InterPro" id="IPR014284">
    <property type="entry name" value="RNA_pol_sigma-70_dom"/>
</dbReference>
<feature type="domain" description="RNA polymerase sigma-70 region 2" evidence="6">
    <location>
        <begin position="25"/>
        <end position="94"/>
    </location>
</feature>
<dbReference type="SUPFAM" id="SSF88659">
    <property type="entry name" value="Sigma3 and sigma4 domains of RNA polymerase sigma factors"/>
    <property type="match status" value="1"/>
</dbReference>
<keyword evidence="3" id="KW-0731">Sigma factor</keyword>
<protein>
    <submittedName>
        <fullName evidence="8">RNA polymerase subunit sigma-70</fullName>
    </submittedName>
</protein>
<dbReference type="InterPro" id="IPR013249">
    <property type="entry name" value="RNA_pol_sigma70_r4_t2"/>
</dbReference>
<dbReference type="Gene3D" id="1.10.1740.10">
    <property type="match status" value="1"/>
</dbReference>
<evidence type="ECO:0000256" key="5">
    <source>
        <dbReference type="ARBA" id="ARBA00023163"/>
    </source>
</evidence>
<evidence type="ECO:0000256" key="4">
    <source>
        <dbReference type="ARBA" id="ARBA00023125"/>
    </source>
</evidence>
<gene>
    <name evidence="8" type="ORF">DQG23_11285</name>
</gene>
<dbReference type="InterPro" id="IPR013324">
    <property type="entry name" value="RNA_pol_sigma_r3/r4-like"/>
</dbReference>
<dbReference type="NCBIfam" id="TIGR02937">
    <property type="entry name" value="sigma70-ECF"/>
    <property type="match status" value="1"/>
</dbReference>
<dbReference type="OrthoDB" id="2678696at2"/>
<dbReference type="Proteomes" id="UP000250369">
    <property type="component" value="Unassembled WGS sequence"/>
</dbReference>
<dbReference type="InterPro" id="IPR007627">
    <property type="entry name" value="RNA_pol_sigma70_r2"/>
</dbReference>
<evidence type="ECO:0000259" key="6">
    <source>
        <dbReference type="Pfam" id="PF04542"/>
    </source>
</evidence>
<dbReference type="PANTHER" id="PTHR43133">
    <property type="entry name" value="RNA POLYMERASE ECF-TYPE SIGMA FACTO"/>
    <property type="match status" value="1"/>
</dbReference>
<dbReference type="GO" id="GO:0016987">
    <property type="term" value="F:sigma factor activity"/>
    <property type="evidence" value="ECO:0007669"/>
    <property type="project" value="UniProtKB-KW"/>
</dbReference>
<dbReference type="SUPFAM" id="SSF88946">
    <property type="entry name" value="Sigma2 domain of RNA polymerase sigma factors"/>
    <property type="match status" value="1"/>
</dbReference>
<accession>A0A329MP43</accession>
<keyword evidence="2" id="KW-0805">Transcription regulation</keyword>
<organism evidence="8 9">
    <name type="scientific">Paenibacillus contaminans</name>
    <dbReference type="NCBI Taxonomy" id="450362"/>
    <lineage>
        <taxon>Bacteria</taxon>
        <taxon>Bacillati</taxon>
        <taxon>Bacillota</taxon>
        <taxon>Bacilli</taxon>
        <taxon>Bacillales</taxon>
        <taxon>Paenibacillaceae</taxon>
        <taxon>Paenibacillus</taxon>
    </lineage>
</organism>
<evidence type="ECO:0000259" key="7">
    <source>
        <dbReference type="Pfam" id="PF08281"/>
    </source>
</evidence>
<evidence type="ECO:0000256" key="1">
    <source>
        <dbReference type="ARBA" id="ARBA00010641"/>
    </source>
</evidence>
<sequence length="185" mass="21425">MEISEQNVESELKRRNPYALEFVMDHYGGHLHGLIQRILEGIAHKEDIEECCSDAFVAAWERVEEYDSAKGSLKTWLLILAKYKALDYRRKLQKRVETVTLQLDPASPSGVEDIFLSREESQEMINAIARLPEPDRSMFCKRYIYYETLDHIAAEFGLTKKAVENRLYRCRTTLKQSLAHVLKGG</sequence>
<dbReference type="GO" id="GO:0006352">
    <property type="term" value="P:DNA-templated transcription initiation"/>
    <property type="evidence" value="ECO:0007669"/>
    <property type="project" value="InterPro"/>
</dbReference>
<reference evidence="8 9" key="1">
    <citation type="journal article" date="2009" name="Int. J. Syst. Evol. Microbiol.">
        <title>Paenibacillus contaminans sp. nov., isolated from a contaminated laboratory plate.</title>
        <authorList>
            <person name="Chou J.H."/>
            <person name="Lee J.H."/>
            <person name="Lin M.C."/>
            <person name="Chang P.S."/>
            <person name="Arun A.B."/>
            <person name="Young C.C."/>
            <person name="Chen W.M."/>
        </authorList>
    </citation>
    <scope>NUCLEOTIDE SEQUENCE [LARGE SCALE GENOMIC DNA]</scope>
    <source>
        <strain evidence="8 9">CKOBP-6</strain>
    </source>
</reference>
<dbReference type="InterPro" id="IPR036388">
    <property type="entry name" value="WH-like_DNA-bd_sf"/>
</dbReference>
<comment type="similarity">
    <text evidence="1">Belongs to the sigma-70 factor family. ECF subfamily.</text>
</comment>
<evidence type="ECO:0000313" key="8">
    <source>
        <dbReference type="EMBL" id="RAV21238.1"/>
    </source>
</evidence>
<dbReference type="GO" id="GO:0003677">
    <property type="term" value="F:DNA binding"/>
    <property type="evidence" value="ECO:0007669"/>
    <property type="project" value="UniProtKB-KW"/>
</dbReference>
<dbReference type="Pfam" id="PF08281">
    <property type="entry name" value="Sigma70_r4_2"/>
    <property type="match status" value="1"/>
</dbReference>
<dbReference type="Gene3D" id="1.10.10.10">
    <property type="entry name" value="Winged helix-like DNA-binding domain superfamily/Winged helix DNA-binding domain"/>
    <property type="match status" value="1"/>
</dbReference>
<keyword evidence="4" id="KW-0238">DNA-binding</keyword>
<comment type="caution">
    <text evidence="8">The sequence shown here is derived from an EMBL/GenBank/DDBJ whole genome shotgun (WGS) entry which is preliminary data.</text>
</comment>
<evidence type="ECO:0000313" key="9">
    <source>
        <dbReference type="Proteomes" id="UP000250369"/>
    </source>
</evidence>
<dbReference type="AlphaFoldDB" id="A0A329MP43"/>
<keyword evidence="5" id="KW-0804">Transcription</keyword>
<proteinExistence type="inferred from homology"/>
<dbReference type="PANTHER" id="PTHR43133:SF8">
    <property type="entry name" value="RNA POLYMERASE SIGMA FACTOR HI_1459-RELATED"/>
    <property type="match status" value="1"/>
</dbReference>
<keyword evidence="9" id="KW-1185">Reference proteome</keyword>
<feature type="domain" description="RNA polymerase sigma factor 70 region 4 type 2" evidence="7">
    <location>
        <begin position="122"/>
        <end position="173"/>
    </location>
</feature>
<dbReference type="EMBL" id="QMFB01000005">
    <property type="protein sequence ID" value="RAV21238.1"/>
    <property type="molecule type" value="Genomic_DNA"/>
</dbReference>
<evidence type="ECO:0000256" key="3">
    <source>
        <dbReference type="ARBA" id="ARBA00023082"/>
    </source>
</evidence>